<organism evidence="5">
    <name type="scientific">Trypanosoma vivax (strain Y486)</name>
    <dbReference type="NCBI Taxonomy" id="1055687"/>
    <lineage>
        <taxon>Eukaryota</taxon>
        <taxon>Discoba</taxon>
        <taxon>Euglenozoa</taxon>
        <taxon>Kinetoplastea</taxon>
        <taxon>Metakinetoplastina</taxon>
        <taxon>Trypanosomatida</taxon>
        <taxon>Trypanosomatidae</taxon>
        <taxon>Trypanosoma</taxon>
        <taxon>Duttonella</taxon>
    </lineage>
</organism>
<keyword evidence="2" id="KW-0131">Cell cycle</keyword>
<accession>G0U151</accession>
<dbReference type="OMA" id="FKTECMR"/>
<dbReference type="VEuPathDB" id="TriTrypDB:TvY486_0804140"/>
<dbReference type="SUPFAM" id="SSF48371">
    <property type="entry name" value="ARM repeat"/>
    <property type="match status" value="1"/>
</dbReference>
<name>G0U151_TRYVY</name>
<evidence type="ECO:0000259" key="4">
    <source>
        <dbReference type="Pfam" id="PF09759"/>
    </source>
</evidence>
<sequence>MIGREGSVKDLKPDTQLSISRSVDALLLLCETDDKLRDYSLKFMYAHAVDKAAFDAKREEGEEMLHLQRVLQRMVDLALAVASHVLRRTQEHIRDRASSTRTSEESRAPIGLSDGTCGRLQRRSSVVEFSDGSEAWLETGAHLSQQAVELLHLILGCHPSLLKTLQLHLVEVGVLSYLEEALSISREHEIAYFCQGYRTSHFRVLANLTYECKEVCSAIADNATLLSALLSATRIDDENPCMVEWAKFSIRNLCCCSNGAREKLRGLTCQGVADETRELFSGKLNLYLNSAGQVVSRRSSTPSSRPVSPPCTSESQASPL</sequence>
<evidence type="ECO:0000256" key="1">
    <source>
        <dbReference type="ARBA" id="ARBA00022618"/>
    </source>
</evidence>
<proteinExistence type="predicted"/>
<keyword evidence="1" id="KW-0132">Cell division</keyword>
<dbReference type="PANTHER" id="PTHR13255">
    <property type="entry name" value="ATAXIN-10"/>
    <property type="match status" value="1"/>
</dbReference>
<gene>
    <name evidence="5" type="ORF">TVY486_0804140</name>
</gene>
<evidence type="ECO:0000256" key="3">
    <source>
        <dbReference type="SAM" id="MobiDB-lite"/>
    </source>
</evidence>
<feature type="region of interest" description="Disordered" evidence="3">
    <location>
        <begin position="92"/>
        <end position="114"/>
    </location>
</feature>
<dbReference type="EMBL" id="HE573024">
    <property type="protein sequence ID" value="CCC49806.1"/>
    <property type="molecule type" value="Genomic_DNA"/>
</dbReference>
<evidence type="ECO:0000313" key="5">
    <source>
        <dbReference type="EMBL" id="CCC49806.1"/>
    </source>
</evidence>
<protein>
    <recommendedName>
        <fullName evidence="4">Ataxin-10 domain-containing protein</fullName>
    </recommendedName>
</protein>
<dbReference type="GO" id="GO:0051301">
    <property type="term" value="P:cell division"/>
    <property type="evidence" value="ECO:0007669"/>
    <property type="project" value="UniProtKB-KW"/>
</dbReference>
<dbReference type="AlphaFoldDB" id="G0U151"/>
<feature type="compositionally biased region" description="Low complexity" evidence="3">
    <location>
        <begin position="297"/>
        <end position="313"/>
    </location>
</feature>
<feature type="domain" description="Ataxin-10" evidence="4">
    <location>
        <begin position="198"/>
        <end position="295"/>
    </location>
</feature>
<dbReference type="InterPro" id="IPR016024">
    <property type="entry name" value="ARM-type_fold"/>
</dbReference>
<dbReference type="PANTHER" id="PTHR13255:SF0">
    <property type="entry name" value="ATAXIN-10"/>
    <property type="match status" value="1"/>
</dbReference>
<feature type="region of interest" description="Disordered" evidence="3">
    <location>
        <begin position="297"/>
        <end position="320"/>
    </location>
</feature>
<evidence type="ECO:0000256" key="2">
    <source>
        <dbReference type="ARBA" id="ARBA00023306"/>
    </source>
</evidence>
<dbReference type="InterPro" id="IPR051374">
    <property type="entry name" value="Ataxin-10/CTR86_families"/>
</dbReference>
<dbReference type="GO" id="GO:0005829">
    <property type="term" value="C:cytosol"/>
    <property type="evidence" value="ECO:0007669"/>
    <property type="project" value="TreeGrafter"/>
</dbReference>
<reference evidence="5" key="1">
    <citation type="journal article" date="2012" name="Proc. Natl. Acad. Sci. U.S.A.">
        <title>Antigenic diversity is generated by distinct evolutionary mechanisms in African trypanosome species.</title>
        <authorList>
            <person name="Jackson A.P."/>
            <person name="Berry A."/>
            <person name="Aslett M."/>
            <person name="Allison H.C."/>
            <person name="Burton P."/>
            <person name="Vavrova-Anderson J."/>
            <person name="Brown R."/>
            <person name="Browne H."/>
            <person name="Corton N."/>
            <person name="Hauser H."/>
            <person name="Gamble J."/>
            <person name="Gilderthorp R."/>
            <person name="Marcello L."/>
            <person name="McQuillan J."/>
            <person name="Otto T.D."/>
            <person name="Quail M.A."/>
            <person name="Sanders M.J."/>
            <person name="van Tonder A."/>
            <person name="Ginger M.L."/>
            <person name="Field M.C."/>
            <person name="Barry J.D."/>
            <person name="Hertz-Fowler C."/>
            <person name="Berriman M."/>
        </authorList>
    </citation>
    <scope>NUCLEOTIDE SEQUENCE</scope>
    <source>
        <strain evidence="5">Y486</strain>
    </source>
</reference>
<dbReference type="InterPro" id="IPR019156">
    <property type="entry name" value="Ataxin-10_domain"/>
</dbReference>
<feature type="compositionally biased region" description="Basic and acidic residues" evidence="3">
    <location>
        <begin position="92"/>
        <end position="107"/>
    </location>
</feature>
<dbReference type="Pfam" id="PF09759">
    <property type="entry name" value="Atx10homo_assoc"/>
    <property type="match status" value="1"/>
</dbReference>